<name>A0A834WSE9_9FABA</name>
<accession>A0A834WSE9</accession>
<dbReference type="AlphaFoldDB" id="A0A834WSE9"/>
<comment type="caution">
    <text evidence="1">The sequence shown here is derived from an EMBL/GenBank/DDBJ whole genome shotgun (WGS) entry which is preliminary data.</text>
</comment>
<protein>
    <submittedName>
        <fullName evidence="1">Uncharacterized protein</fullName>
    </submittedName>
</protein>
<dbReference type="Proteomes" id="UP000634136">
    <property type="component" value="Unassembled WGS sequence"/>
</dbReference>
<proteinExistence type="predicted"/>
<dbReference type="EMBL" id="JAAIUW010000006">
    <property type="protein sequence ID" value="KAF7829384.1"/>
    <property type="molecule type" value="Genomic_DNA"/>
</dbReference>
<evidence type="ECO:0000313" key="2">
    <source>
        <dbReference type="Proteomes" id="UP000634136"/>
    </source>
</evidence>
<evidence type="ECO:0000313" key="1">
    <source>
        <dbReference type="EMBL" id="KAF7829384.1"/>
    </source>
</evidence>
<keyword evidence="2" id="KW-1185">Reference proteome</keyword>
<organism evidence="1 2">
    <name type="scientific">Senna tora</name>
    <dbReference type="NCBI Taxonomy" id="362788"/>
    <lineage>
        <taxon>Eukaryota</taxon>
        <taxon>Viridiplantae</taxon>
        <taxon>Streptophyta</taxon>
        <taxon>Embryophyta</taxon>
        <taxon>Tracheophyta</taxon>
        <taxon>Spermatophyta</taxon>
        <taxon>Magnoliopsida</taxon>
        <taxon>eudicotyledons</taxon>
        <taxon>Gunneridae</taxon>
        <taxon>Pentapetalae</taxon>
        <taxon>rosids</taxon>
        <taxon>fabids</taxon>
        <taxon>Fabales</taxon>
        <taxon>Fabaceae</taxon>
        <taxon>Caesalpinioideae</taxon>
        <taxon>Cassia clade</taxon>
        <taxon>Senna</taxon>
    </lineage>
</organism>
<sequence>MNIHPSSPFESEQARPSFHVFIESQPFKHKLCPYCYHSNEPNSNLGSHLLRGEAIFSKLTDAIFAEHEAIFEPFVRAIHKSHFRSFCENHLSESFVTVEQTLRYMVLFDVIELNDFICCGDMHAFVAVFVLDLWLGLTCMIVSLCTDGVLVLSAISEF</sequence>
<reference evidence="1" key="1">
    <citation type="submission" date="2020-09" db="EMBL/GenBank/DDBJ databases">
        <title>Genome-Enabled Discovery of Anthraquinone Biosynthesis in Senna tora.</title>
        <authorList>
            <person name="Kang S.-H."/>
            <person name="Pandey R.P."/>
            <person name="Lee C.-M."/>
            <person name="Sim J.-S."/>
            <person name="Jeong J.-T."/>
            <person name="Choi B.-S."/>
            <person name="Jung M."/>
            <person name="Ginzburg D."/>
            <person name="Zhao K."/>
            <person name="Won S.Y."/>
            <person name="Oh T.-J."/>
            <person name="Yu Y."/>
            <person name="Kim N.-H."/>
            <person name="Lee O.R."/>
            <person name="Lee T.-H."/>
            <person name="Bashyal P."/>
            <person name="Kim T.-S."/>
            <person name="Lee W.-H."/>
            <person name="Kawkins C."/>
            <person name="Kim C.-K."/>
            <person name="Kim J.S."/>
            <person name="Ahn B.O."/>
            <person name="Rhee S.Y."/>
            <person name="Sohng J.K."/>
        </authorList>
    </citation>
    <scope>NUCLEOTIDE SEQUENCE</scope>
    <source>
        <tissue evidence="1">Leaf</tissue>
    </source>
</reference>
<gene>
    <name evidence="1" type="ORF">G2W53_020548</name>
</gene>